<reference evidence="2" key="2">
    <citation type="submission" date="2021-02" db="EMBL/GenBank/DDBJ databases">
        <authorList>
            <person name="Kimball J.A."/>
            <person name="Haas M.W."/>
            <person name="Macchietto M."/>
            <person name="Kono T."/>
            <person name="Duquette J."/>
            <person name="Shao M."/>
        </authorList>
    </citation>
    <scope>NUCLEOTIDE SEQUENCE</scope>
    <source>
        <tissue evidence="2">Fresh leaf tissue</tissue>
    </source>
</reference>
<gene>
    <name evidence="2" type="ORF">GUJ93_ZPchr0005g14642</name>
</gene>
<evidence type="ECO:0000313" key="2">
    <source>
        <dbReference type="EMBL" id="KAG8067289.1"/>
    </source>
</evidence>
<protein>
    <submittedName>
        <fullName evidence="2">Uncharacterized protein</fullName>
    </submittedName>
</protein>
<feature type="region of interest" description="Disordered" evidence="1">
    <location>
        <begin position="147"/>
        <end position="173"/>
    </location>
</feature>
<evidence type="ECO:0000256" key="1">
    <source>
        <dbReference type="SAM" id="MobiDB-lite"/>
    </source>
</evidence>
<organism evidence="2 3">
    <name type="scientific">Zizania palustris</name>
    <name type="common">Northern wild rice</name>
    <dbReference type="NCBI Taxonomy" id="103762"/>
    <lineage>
        <taxon>Eukaryota</taxon>
        <taxon>Viridiplantae</taxon>
        <taxon>Streptophyta</taxon>
        <taxon>Embryophyta</taxon>
        <taxon>Tracheophyta</taxon>
        <taxon>Spermatophyta</taxon>
        <taxon>Magnoliopsida</taxon>
        <taxon>Liliopsida</taxon>
        <taxon>Poales</taxon>
        <taxon>Poaceae</taxon>
        <taxon>BOP clade</taxon>
        <taxon>Oryzoideae</taxon>
        <taxon>Oryzeae</taxon>
        <taxon>Zizaniinae</taxon>
        <taxon>Zizania</taxon>
    </lineage>
</organism>
<proteinExistence type="predicted"/>
<keyword evidence="3" id="KW-1185">Reference proteome</keyword>
<sequence length="210" mass="23112">MPQLGLVPSNDRRRDGGEEEEELELGFLLAWGVDCFDPGLLHHPILGRSSLKVAGIGAVVVVVVVVMALRGTTELSTVVPAKFLDGLKCSFFTGIREAFSLLGEVNDRKVLNQVKRSFSRESTPDRPCSWLQRREVRCRPLAEPSAVTASLSPRRPPPPLIDSPPPLDVSPAPLVDSPAPLVHSWPSDARRFLASRRSTIRCRRPLVIKN</sequence>
<dbReference type="AlphaFoldDB" id="A0A8J5SKJ1"/>
<accession>A0A8J5SKJ1</accession>
<feature type="compositionally biased region" description="Pro residues" evidence="1">
    <location>
        <begin position="154"/>
        <end position="168"/>
    </location>
</feature>
<reference evidence="2" key="1">
    <citation type="journal article" date="2021" name="bioRxiv">
        <title>Whole Genome Assembly and Annotation of Northern Wild Rice, Zizania palustris L., Supports a Whole Genome Duplication in the Zizania Genus.</title>
        <authorList>
            <person name="Haas M."/>
            <person name="Kono T."/>
            <person name="Macchietto M."/>
            <person name="Millas R."/>
            <person name="McGilp L."/>
            <person name="Shao M."/>
            <person name="Duquette J."/>
            <person name="Hirsch C.N."/>
            <person name="Kimball J."/>
        </authorList>
    </citation>
    <scope>NUCLEOTIDE SEQUENCE</scope>
    <source>
        <tissue evidence="2">Fresh leaf tissue</tissue>
    </source>
</reference>
<dbReference type="Proteomes" id="UP000729402">
    <property type="component" value="Unassembled WGS sequence"/>
</dbReference>
<name>A0A8J5SKJ1_ZIZPA</name>
<comment type="caution">
    <text evidence="2">The sequence shown here is derived from an EMBL/GenBank/DDBJ whole genome shotgun (WGS) entry which is preliminary data.</text>
</comment>
<dbReference type="EMBL" id="JAAALK010000284">
    <property type="protein sequence ID" value="KAG8067289.1"/>
    <property type="molecule type" value="Genomic_DNA"/>
</dbReference>
<evidence type="ECO:0000313" key="3">
    <source>
        <dbReference type="Proteomes" id="UP000729402"/>
    </source>
</evidence>